<keyword evidence="7" id="KW-1185">Reference proteome</keyword>
<evidence type="ECO:0000256" key="5">
    <source>
        <dbReference type="SAM" id="Phobius"/>
    </source>
</evidence>
<feature type="transmembrane region" description="Helical" evidence="5">
    <location>
        <begin position="220"/>
        <end position="242"/>
    </location>
</feature>
<dbReference type="PANTHER" id="PTHR16201:SF44">
    <property type="entry name" value="SEVEN TRANSMEMBRANE PROTEIN 1"/>
    <property type="match status" value="1"/>
</dbReference>
<sequence length="299" mass="34394">MWNSQNNLWASQACGYASICFWVVVFTPQLYENWKRKNSNSLSLTFVAIWIAGDVFNLIGAYLQQLLPTMLFLAFYYSLADVILLFQVIYYRRFGFYEDEEQSALIHSRRNSYDTITSSVEDTVRRRNNSWLYVILPIICLATLGIIGFSLRHTFSIEDQNLDPNFITFDSFLASGAVNLPSDAEISLVPQIFGWISAILYVGARIPQIWKNYQDKSCDGLSWIMFALCLLGNVTYVGSILFYSTENQYILKNLAWLVGSGGTLFFDFTIFYQFWIYRGIKRNADGYSIYSTTESVLTV</sequence>
<organism evidence="6 7">
    <name type="scientific">Basidiobolus ranarum</name>
    <dbReference type="NCBI Taxonomy" id="34480"/>
    <lineage>
        <taxon>Eukaryota</taxon>
        <taxon>Fungi</taxon>
        <taxon>Fungi incertae sedis</taxon>
        <taxon>Zoopagomycota</taxon>
        <taxon>Entomophthoromycotina</taxon>
        <taxon>Basidiobolomycetes</taxon>
        <taxon>Basidiobolales</taxon>
        <taxon>Basidiobolaceae</taxon>
        <taxon>Basidiobolus</taxon>
    </lineage>
</organism>
<name>A0ABR2WBJ7_9FUNG</name>
<accession>A0ABR2WBJ7</accession>
<keyword evidence="3 5" id="KW-1133">Transmembrane helix</keyword>
<comment type="subcellular location">
    <subcellularLocation>
        <location evidence="1">Membrane</location>
        <topology evidence="1">Multi-pass membrane protein</topology>
    </subcellularLocation>
</comment>
<keyword evidence="2 5" id="KW-0812">Transmembrane</keyword>
<dbReference type="SMART" id="SM00679">
    <property type="entry name" value="CTNS"/>
    <property type="match status" value="2"/>
</dbReference>
<dbReference type="Proteomes" id="UP001479436">
    <property type="component" value="Unassembled WGS sequence"/>
</dbReference>
<feature type="transmembrane region" description="Helical" evidence="5">
    <location>
        <begin position="188"/>
        <end position="208"/>
    </location>
</feature>
<reference evidence="6 7" key="1">
    <citation type="submission" date="2023-04" db="EMBL/GenBank/DDBJ databases">
        <title>Genome of Basidiobolus ranarum AG-B5.</title>
        <authorList>
            <person name="Stajich J.E."/>
            <person name="Carter-House D."/>
            <person name="Gryganskyi A."/>
        </authorList>
    </citation>
    <scope>NUCLEOTIDE SEQUENCE [LARGE SCALE GENOMIC DNA]</scope>
    <source>
        <strain evidence="6 7">AG-B5</strain>
    </source>
</reference>
<feature type="transmembrane region" description="Helical" evidence="5">
    <location>
        <begin position="42"/>
        <end position="63"/>
    </location>
</feature>
<dbReference type="EMBL" id="JASJQH010006879">
    <property type="protein sequence ID" value="KAK9729538.1"/>
    <property type="molecule type" value="Genomic_DNA"/>
</dbReference>
<evidence type="ECO:0000313" key="7">
    <source>
        <dbReference type="Proteomes" id="UP001479436"/>
    </source>
</evidence>
<proteinExistence type="predicted"/>
<feature type="transmembrane region" description="Helical" evidence="5">
    <location>
        <begin position="6"/>
        <end position="30"/>
    </location>
</feature>
<dbReference type="PANTHER" id="PTHR16201">
    <property type="entry name" value="SEVEN TRANSMEMBRANE PROTEIN 1-RELATED"/>
    <property type="match status" value="1"/>
</dbReference>
<feature type="transmembrane region" description="Helical" evidence="5">
    <location>
        <begin position="254"/>
        <end position="275"/>
    </location>
</feature>
<evidence type="ECO:0000256" key="1">
    <source>
        <dbReference type="ARBA" id="ARBA00004141"/>
    </source>
</evidence>
<evidence type="ECO:0000256" key="4">
    <source>
        <dbReference type="ARBA" id="ARBA00023136"/>
    </source>
</evidence>
<feature type="transmembrane region" description="Helical" evidence="5">
    <location>
        <begin position="131"/>
        <end position="151"/>
    </location>
</feature>
<dbReference type="InterPro" id="IPR051415">
    <property type="entry name" value="LAAT-1"/>
</dbReference>
<dbReference type="Gene3D" id="1.20.1280.290">
    <property type="match status" value="2"/>
</dbReference>
<protein>
    <submittedName>
        <fullName evidence="6">Vacuolar membrane transporter for cationic amino acids</fullName>
    </submittedName>
</protein>
<comment type="caution">
    <text evidence="6">The sequence shown here is derived from an EMBL/GenBank/DDBJ whole genome shotgun (WGS) entry which is preliminary data.</text>
</comment>
<evidence type="ECO:0000256" key="3">
    <source>
        <dbReference type="ARBA" id="ARBA00022989"/>
    </source>
</evidence>
<gene>
    <name evidence="6" type="primary">RTC2_1</name>
    <name evidence="6" type="ORF">K7432_000220</name>
</gene>
<feature type="transmembrane region" description="Helical" evidence="5">
    <location>
        <begin position="69"/>
        <end position="91"/>
    </location>
</feature>
<dbReference type="Pfam" id="PF04193">
    <property type="entry name" value="PQ-loop"/>
    <property type="match status" value="2"/>
</dbReference>
<evidence type="ECO:0000256" key="2">
    <source>
        <dbReference type="ARBA" id="ARBA00022692"/>
    </source>
</evidence>
<evidence type="ECO:0000313" key="6">
    <source>
        <dbReference type="EMBL" id="KAK9729538.1"/>
    </source>
</evidence>
<keyword evidence="4 5" id="KW-0472">Membrane</keyword>
<dbReference type="InterPro" id="IPR006603">
    <property type="entry name" value="PQ-loop_rpt"/>
</dbReference>